<proteinExistence type="predicted"/>
<name>A0A8S5M8Y3_9CAUD</name>
<accession>A0A8S5M8Y3</accession>
<dbReference type="EMBL" id="BK014849">
    <property type="protein sequence ID" value="DAD78698.1"/>
    <property type="molecule type" value="Genomic_DNA"/>
</dbReference>
<organism evidence="1">
    <name type="scientific">Siphoviridae sp. ctB3v5</name>
    <dbReference type="NCBI Taxonomy" id="2826186"/>
    <lineage>
        <taxon>Viruses</taxon>
        <taxon>Duplodnaviria</taxon>
        <taxon>Heunggongvirae</taxon>
        <taxon>Uroviricota</taxon>
        <taxon>Caudoviricetes</taxon>
    </lineage>
</organism>
<reference evidence="1" key="1">
    <citation type="journal article" date="2021" name="Proc. Natl. Acad. Sci. U.S.A.">
        <title>A Catalog of Tens of Thousands of Viruses from Human Metagenomes Reveals Hidden Associations with Chronic Diseases.</title>
        <authorList>
            <person name="Tisza M.J."/>
            <person name="Buck C.B."/>
        </authorList>
    </citation>
    <scope>NUCLEOTIDE SEQUENCE</scope>
    <source>
        <strain evidence="1">CtB3v5</strain>
    </source>
</reference>
<evidence type="ECO:0000313" key="1">
    <source>
        <dbReference type="EMBL" id="DAD78698.1"/>
    </source>
</evidence>
<sequence length="35" mass="3663">MLGNCIGVDVLTTFTDVDDISLADTVSTSSTDNLE</sequence>
<protein>
    <submittedName>
        <fullName evidence="1">Uncharacterized protein</fullName>
    </submittedName>
</protein>